<protein>
    <submittedName>
        <fullName evidence="4">Helix-turn-helix domain-containing protein</fullName>
    </submittedName>
</protein>
<accession>A0A3M7LAS6</accession>
<dbReference type="GO" id="GO:0003700">
    <property type="term" value="F:DNA-binding transcription factor activity"/>
    <property type="evidence" value="ECO:0007669"/>
    <property type="project" value="InterPro"/>
</dbReference>
<dbReference type="PROSITE" id="PS01124">
    <property type="entry name" value="HTH_ARAC_FAMILY_2"/>
    <property type="match status" value="1"/>
</dbReference>
<evidence type="ECO:0000256" key="2">
    <source>
        <dbReference type="ARBA" id="ARBA00023163"/>
    </source>
</evidence>
<dbReference type="GO" id="GO:0043565">
    <property type="term" value="F:sequence-specific DNA binding"/>
    <property type="evidence" value="ECO:0007669"/>
    <property type="project" value="InterPro"/>
</dbReference>
<proteinExistence type="predicted"/>
<keyword evidence="2" id="KW-0804">Transcription</keyword>
<dbReference type="Proteomes" id="UP000267524">
    <property type="component" value="Unassembled WGS sequence"/>
</dbReference>
<evidence type="ECO:0000259" key="3">
    <source>
        <dbReference type="PROSITE" id="PS01124"/>
    </source>
</evidence>
<comment type="caution">
    <text evidence="4">The sequence shown here is derived from an EMBL/GenBank/DDBJ whole genome shotgun (WGS) entry which is preliminary data.</text>
</comment>
<dbReference type="AlphaFoldDB" id="A0A3M7LAS6"/>
<reference evidence="4 5" key="1">
    <citation type="submission" date="2018-08" db="EMBL/GenBank/DDBJ databases">
        <title>Chryseobacterium nematophagum: a novel matrix digesting pathogen of nematodes.</title>
        <authorList>
            <person name="Page A."/>
            <person name="Roberts M."/>
            <person name="Felix M.-A."/>
            <person name="Weir W."/>
        </authorList>
    </citation>
    <scope>NUCLEOTIDE SEQUENCE [LARGE SCALE GENOMIC DNA]</scope>
    <source>
        <strain evidence="4 5">JUb275</strain>
    </source>
</reference>
<keyword evidence="1" id="KW-0805">Transcription regulation</keyword>
<gene>
    <name evidence="4" type="ORF">D1632_14470</name>
</gene>
<organism evidence="4 5">
    <name type="scientific">Chryseobacterium nematophagum</name>
    <dbReference type="NCBI Taxonomy" id="2305228"/>
    <lineage>
        <taxon>Bacteria</taxon>
        <taxon>Pseudomonadati</taxon>
        <taxon>Bacteroidota</taxon>
        <taxon>Flavobacteriia</taxon>
        <taxon>Flavobacteriales</taxon>
        <taxon>Weeksellaceae</taxon>
        <taxon>Chryseobacterium group</taxon>
        <taxon>Chryseobacterium</taxon>
    </lineage>
</organism>
<keyword evidence="5" id="KW-1185">Reference proteome</keyword>
<sequence length="73" mass="8703">MERKKFFTIFERTRINYIVQELKDNEKLRKHTILSIANDIGYNNSESFANAFKNVTSTLPSYYIKLLQKPDEK</sequence>
<dbReference type="InterPro" id="IPR018060">
    <property type="entry name" value="HTH_AraC"/>
</dbReference>
<evidence type="ECO:0000313" key="5">
    <source>
        <dbReference type="Proteomes" id="UP000267524"/>
    </source>
</evidence>
<dbReference type="SUPFAM" id="SSF46689">
    <property type="entry name" value="Homeodomain-like"/>
    <property type="match status" value="1"/>
</dbReference>
<feature type="domain" description="HTH araC/xylS-type" evidence="3">
    <location>
        <begin position="1"/>
        <end position="66"/>
    </location>
</feature>
<name>A0A3M7LAS6_9FLAO</name>
<evidence type="ECO:0000313" key="4">
    <source>
        <dbReference type="EMBL" id="RMZ59145.1"/>
    </source>
</evidence>
<dbReference type="InterPro" id="IPR009057">
    <property type="entry name" value="Homeodomain-like_sf"/>
</dbReference>
<evidence type="ECO:0000256" key="1">
    <source>
        <dbReference type="ARBA" id="ARBA00023015"/>
    </source>
</evidence>
<dbReference type="EMBL" id="QWIV01000014">
    <property type="protein sequence ID" value="RMZ59145.1"/>
    <property type="molecule type" value="Genomic_DNA"/>
</dbReference>
<dbReference type="Gene3D" id="1.10.10.60">
    <property type="entry name" value="Homeodomain-like"/>
    <property type="match status" value="1"/>
</dbReference>